<dbReference type="PANTHER" id="PTHR43639:SF1">
    <property type="entry name" value="SHORT-CHAIN DEHYDROGENASE_REDUCTASE FAMILY PROTEIN"/>
    <property type="match status" value="1"/>
</dbReference>
<dbReference type="CDD" id="cd05233">
    <property type="entry name" value="SDR_c"/>
    <property type="match status" value="1"/>
</dbReference>
<evidence type="ECO:0000256" key="1">
    <source>
        <dbReference type="ARBA" id="ARBA00006484"/>
    </source>
</evidence>
<comment type="similarity">
    <text evidence="1">Belongs to the short-chain dehydrogenases/reductases (SDR) family.</text>
</comment>
<evidence type="ECO:0000313" key="4">
    <source>
        <dbReference type="EMBL" id="RGD62598.1"/>
    </source>
</evidence>
<keyword evidence="5" id="KW-1185">Reference proteome</keyword>
<dbReference type="AlphaFoldDB" id="A0A373A353"/>
<dbReference type="SUPFAM" id="SSF51735">
    <property type="entry name" value="NAD(P)-binding Rossmann-fold domains"/>
    <property type="match status" value="1"/>
</dbReference>
<organism evidence="4 5">
    <name type="scientific">Kitasatospora xanthocidica</name>
    <dbReference type="NCBI Taxonomy" id="83382"/>
    <lineage>
        <taxon>Bacteria</taxon>
        <taxon>Bacillati</taxon>
        <taxon>Actinomycetota</taxon>
        <taxon>Actinomycetes</taxon>
        <taxon>Kitasatosporales</taxon>
        <taxon>Streptomycetaceae</taxon>
        <taxon>Kitasatospora</taxon>
    </lineage>
</organism>
<dbReference type="GO" id="GO:0016491">
    <property type="term" value="F:oxidoreductase activity"/>
    <property type="evidence" value="ECO:0007669"/>
    <property type="project" value="UniProtKB-KW"/>
</dbReference>
<evidence type="ECO:0000313" key="5">
    <source>
        <dbReference type="Proteomes" id="UP000263377"/>
    </source>
</evidence>
<dbReference type="PRINTS" id="PR00080">
    <property type="entry name" value="SDRFAMILY"/>
</dbReference>
<dbReference type="PRINTS" id="PR00081">
    <property type="entry name" value="GDHRDH"/>
</dbReference>
<comment type="caution">
    <text evidence="4">The sequence shown here is derived from an EMBL/GenBank/DDBJ whole genome shotgun (WGS) entry which is preliminary data.</text>
</comment>
<dbReference type="FunFam" id="3.40.50.720:FF:000084">
    <property type="entry name" value="Short-chain dehydrogenase reductase"/>
    <property type="match status" value="1"/>
</dbReference>
<gene>
    <name evidence="4" type="ORF">DR950_01885</name>
</gene>
<dbReference type="InterPro" id="IPR057326">
    <property type="entry name" value="KR_dom"/>
</dbReference>
<dbReference type="Proteomes" id="UP000263377">
    <property type="component" value="Unassembled WGS sequence"/>
</dbReference>
<dbReference type="InterPro" id="IPR036291">
    <property type="entry name" value="NAD(P)-bd_dom_sf"/>
</dbReference>
<dbReference type="RefSeq" id="WP_117491159.1">
    <property type="nucleotide sequence ID" value="NZ_QVIG01000001.1"/>
</dbReference>
<dbReference type="Gene3D" id="3.40.50.720">
    <property type="entry name" value="NAD(P)-binding Rossmann-like Domain"/>
    <property type="match status" value="1"/>
</dbReference>
<dbReference type="SMART" id="SM00822">
    <property type="entry name" value="PKS_KR"/>
    <property type="match status" value="1"/>
</dbReference>
<dbReference type="EMBL" id="QVIG01000001">
    <property type="protein sequence ID" value="RGD62598.1"/>
    <property type="molecule type" value="Genomic_DNA"/>
</dbReference>
<sequence length="250" mass="24738">MISSSLAGRVALVTGATSGIGAATATALAEQGAHVLVAGRDAARGEAVVAAIRAGGGRADFVAAELRDVAAVRRLARTATALGGGRVDILVNNAGVYPFGPTEGTTEEEFDAVYALNVRAPYFLVAELAPAMAARGAGAIVNISTQAASHGAPGMSLYGSSKAAVNLLTRTWAAEYGPRGVRVNTVGAGPTRTEGTAVMGEGLSDMAAEAPAGRPAEAEEIAAAVVFLAGDAAGFVHGALLPVDGGRTAV</sequence>
<dbReference type="InterPro" id="IPR002347">
    <property type="entry name" value="SDR_fam"/>
</dbReference>
<dbReference type="Pfam" id="PF13561">
    <property type="entry name" value="adh_short_C2"/>
    <property type="match status" value="1"/>
</dbReference>
<evidence type="ECO:0000256" key="2">
    <source>
        <dbReference type="ARBA" id="ARBA00023002"/>
    </source>
</evidence>
<proteinExistence type="inferred from homology"/>
<keyword evidence="2" id="KW-0560">Oxidoreductase</keyword>
<accession>A0A373A353</accession>
<protein>
    <submittedName>
        <fullName evidence="4">SDR family oxidoreductase</fullName>
    </submittedName>
</protein>
<feature type="domain" description="Ketoreductase" evidence="3">
    <location>
        <begin position="9"/>
        <end position="206"/>
    </location>
</feature>
<dbReference type="PANTHER" id="PTHR43639">
    <property type="entry name" value="OXIDOREDUCTASE, SHORT-CHAIN DEHYDROGENASE/REDUCTASE FAMILY (AFU_ORTHOLOGUE AFUA_5G02870)"/>
    <property type="match status" value="1"/>
</dbReference>
<evidence type="ECO:0000259" key="3">
    <source>
        <dbReference type="SMART" id="SM00822"/>
    </source>
</evidence>
<name>A0A373A353_9ACTN</name>
<reference evidence="4 5" key="1">
    <citation type="submission" date="2018-08" db="EMBL/GenBank/DDBJ databases">
        <title>Diversity &amp; Physiological Properties of Lignin-Decomposing Actinobacteria from Soil.</title>
        <authorList>
            <person name="Roh S.G."/>
            <person name="Kim S.B."/>
        </authorList>
    </citation>
    <scope>NUCLEOTIDE SEQUENCE [LARGE SCALE GENOMIC DNA]</scope>
    <source>
        <strain evidence="4 5">MMS17-GH009</strain>
    </source>
</reference>